<evidence type="ECO:0000256" key="3">
    <source>
        <dbReference type="ARBA" id="ARBA00022475"/>
    </source>
</evidence>
<keyword evidence="8 17" id="KW-0378">Hydrolase</keyword>
<evidence type="ECO:0000256" key="1">
    <source>
        <dbReference type="ARBA" id="ARBA00004167"/>
    </source>
</evidence>
<evidence type="ECO:0000256" key="11">
    <source>
        <dbReference type="ARBA" id="ARBA00022989"/>
    </source>
</evidence>
<keyword evidence="6" id="KW-0645">Protease</keyword>
<evidence type="ECO:0000256" key="5">
    <source>
        <dbReference type="ARBA" id="ARBA00022645"/>
    </source>
</evidence>
<organism evidence="17 18">
    <name type="scientific">Pedobacter gandavensis</name>
    <dbReference type="NCBI Taxonomy" id="2679963"/>
    <lineage>
        <taxon>Bacteria</taxon>
        <taxon>Pseudomonadati</taxon>
        <taxon>Bacteroidota</taxon>
        <taxon>Sphingobacteriia</taxon>
        <taxon>Sphingobacteriales</taxon>
        <taxon>Sphingobacteriaceae</taxon>
        <taxon>Pedobacter</taxon>
    </lineage>
</organism>
<comment type="caution">
    <text evidence="17">The sequence shown here is derived from an EMBL/GenBank/DDBJ whole genome shotgun (WGS) entry which is preliminary data.</text>
</comment>
<keyword evidence="5 17" id="KW-0121">Carboxypeptidase</keyword>
<comment type="subcellular location">
    <subcellularLocation>
        <location evidence="2">Cell membrane</location>
    </subcellularLocation>
    <subcellularLocation>
        <location evidence="1">Membrane</location>
        <topology evidence="1">Single-pass membrane protein</topology>
    </subcellularLocation>
</comment>
<keyword evidence="10" id="KW-0573">Peptidoglycan synthesis</keyword>
<dbReference type="InterPro" id="IPR001460">
    <property type="entry name" value="PCN-bd_Tpept"/>
</dbReference>
<feature type="domain" description="Penicillin-binding protein transpeptidase" evidence="15">
    <location>
        <begin position="253"/>
        <end position="582"/>
    </location>
</feature>
<proteinExistence type="predicted"/>
<evidence type="ECO:0000256" key="7">
    <source>
        <dbReference type="ARBA" id="ARBA00022692"/>
    </source>
</evidence>
<evidence type="ECO:0000256" key="9">
    <source>
        <dbReference type="ARBA" id="ARBA00022960"/>
    </source>
</evidence>
<sequence>MDNLFNRKYIIQGLFIVVGLILLGTLFYIQVASDKYFLSAESNVLRKLYTFPARGVILDRNDKVLVQNEPVYDLMVIPNQVKEFDTLSLINIIGIDMKRFKKSFNKATVQSRYQPSIFEKQLSVQVYASLSEQLSRFPGFFVQSRTVRYYPDSAAGHFFGYVKEVSKKDIEQSDGYYRPGDYIGKAGVEKQYNDVLRGEKGIINMLYDAHNVPKGSYAEGKFDTLARSGEKVVSSLDFRIQKLGEQLMKNKVGSIVAIEPATGEILAFVSSPGYDPNLMVGRQQGNNYMDLINQEKNPNRVFTVRPIQGYYSPGSSFKPLDALLGLQEGVIDPNTTFNCPGYYMAGNHKVKCEHVDGNIALRKGLARSCNTYALYVFQRLMQQKKFKNQRVAYDEWQQRVSKFGLGQKLGVDLPAERPGNLYTSDHYNKKYGNRWGYTTVISLGIGQGEMDATPLQMANIMAIIANRGYYVKPHLIKAIGENKVIKKEYARKNYVGVDARHFEPVIDGMQDAVNAPWGTARQSAIDNILMCGKTGTVQNPRGKNHSVFIGFAPRDNPKIAIAVIVENAGYGSTYAAPIASYIAEKYLKDSIAVNKRAGVEWMKKQVILPEPKKPKLKVKPILTDSLKKDSAQKTLSPVKILPAPAHVPITAPATVKTGISTVKPITPTK</sequence>
<keyword evidence="13" id="KW-0961">Cell wall biogenesis/degradation</keyword>
<dbReference type="NCBIfam" id="TIGR03423">
    <property type="entry name" value="pbp2_mrdA"/>
    <property type="match status" value="1"/>
</dbReference>
<accession>A0ABR6EW01</accession>
<dbReference type="SUPFAM" id="SSF56519">
    <property type="entry name" value="Penicillin binding protein dimerisation domain"/>
    <property type="match status" value="1"/>
</dbReference>
<evidence type="ECO:0000313" key="18">
    <source>
        <dbReference type="Proteomes" id="UP000636110"/>
    </source>
</evidence>
<dbReference type="InterPro" id="IPR036138">
    <property type="entry name" value="PBP_dimer_sf"/>
</dbReference>
<evidence type="ECO:0000259" key="15">
    <source>
        <dbReference type="Pfam" id="PF00905"/>
    </source>
</evidence>
<reference evidence="17 18" key="1">
    <citation type="submission" date="2019-11" db="EMBL/GenBank/DDBJ databases">
        <title>Description of Pedobacter sp. LMG 31462T.</title>
        <authorList>
            <person name="Carlier A."/>
            <person name="Qi S."/>
            <person name="Vandamme P."/>
        </authorList>
    </citation>
    <scope>NUCLEOTIDE SEQUENCE [LARGE SCALE GENOMIC DNA]</scope>
    <source>
        <strain evidence="17 18">LMG 31462</strain>
    </source>
</reference>
<dbReference type="Proteomes" id="UP000636110">
    <property type="component" value="Unassembled WGS sequence"/>
</dbReference>
<keyword evidence="9" id="KW-0133">Cell shape</keyword>
<evidence type="ECO:0000256" key="6">
    <source>
        <dbReference type="ARBA" id="ARBA00022670"/>
    </source>
</evidence>
<dbReference type="InterPro" id="IPR012338">
    <property type="entry name" value="Beta-lactam/transpept-like"/>
</dbReference>
<keyword evidence="3" id="KW-1003">Cell membrane</keyword>
<evidence type="ECO:0000256" key="8">
    <source>
        <dbReference type="ARBA" id="ARBA00022801"/>
    </source>
</evidence>
<keyword evidence="7 14" id="KW-0812">Transmembrane</keyword>
<dbReference type="EMBL" id="WNXC01000003">
    <property type="protein sequence ID" value="MBB2149447.1"/>
    <property type="molecule type" value="Genomic_DNA"/>
</dbReference>
<gene>
    <name evidence="17" type="primary">mrdA</name>
    <name evidence="17" type="ORF">GM920_11085</name>
</gene>
<dbReference type="Pfam" id="PF03717">
    <property type="entry name" value="PBP_dimer"/>
    <property type="match status" value="1"/>
</dbReference>
<feature type="domain" description="Penicillin-binding protein dimerisation" evidence="16">
    <location>
        <begin position="52"/>
        <end position="212"/>
    </location>
</feature>
<protein>
    <submittedName>
        <fullName evidence="17">Penicillin-binding protein 2</fullName>
        <ecNumber evidence="17">3.4.16.4</ecNumber>
    </submittedName>
</protein>
<dbReference type="InterPro" id="IPR050515">
    <property type="entry name" value="Beta-lactam/transpept"/>
</dbReference>
<keyword evidence="18" id="KW-1185">Reference proteome</keyword>
<dbReference type="Gene3D" id="3.30.1390.30">
    <property type="entry name" value="Penicillin-binding protein 2a, domain 3"/>
    <property type="match status" value="1"/>
</dbReference>
<keyword evidence="4" id="KW-0997">Cell inner membrane</keyword>
<evidence type="ECO:0000259" key="16">
    <source>
        <dbReference type="Pfam" id="PF03717"/>
    </source>
</evidence>
<dbReference type="InterPro" id="IPR005311">
    <property type="entry name" value="PBP_dimer"/>
</dbReference>
<dbReference type="GO" id="GO:0009002">
    <property type="term" value="F:serine-type D-Ala-D-Ala carboxypeptidase activity"/>
    <property type="evidence" value="ECO:0007669"/>
    <property type="project" value="UniProtKB-EC"/>
</dbReference>
<evidence type="ECO:0000256" key="12">
    <source>
        <dbReference type="ARBA" id="ARBA00023136"/>
    </source>
</evidence>
<dbReference type="SUPFAM" id="SSF56601">
    <property type="entry name" value="beta-lactamase/transpeptidase-like"/>
    <property type="match status" value="1"/>
</dbReference>
<evidence type="ECO:0000256" key="10">
    <source>
        <dbReference type="ARBA" id="ARBA00022984"/>
    </source>
</evidence>
<evidence type="ECO:0000313" key="17">
    <source>
        <dbReference type="EMBL" id="MBB2149447.1"/>
    </source>
</evidence>
<dbReference type="Gene3D" id="3.40.710.10">
    <property type="entry name" value="DD-peptidase/beta-lactamase superfamily"/>
    <property type="match status" value="1"/>
</dbReference>
<dbReference type="Gene3D" id="3.90.1310.10">
    <property type="entry name" value="Penicillin-binding protein 2a (Domain 2)"/>
    <property type="match status" value="1"/>
</dbReference>
<keyword evidence="11 14" id="KW-1133">Transmembrane helix</keyword>
<feature type="transmembrane region" description="Helical" evidence="14">
    <location>
        <begin position="9"/>
        <end position="29"/>
    </location>
</feature>
<evidence type="ECO:0000256" key="2">
    <source>
        <dbReference type="ARBA" id="ARBA00004236"/>
    </source>
</evidence>
<dbReference type="EC" id="3.4.16.4" evidence="17"/>
<dbReference type="PANTHER" id="PTHR30627:SF2">
    <property type="entry name" value="PEPTIDOGLYCAN D,D-TRANSPEPTIDASE MRDA"/>
    <property type="match status" value="1"/>
</dbReference>
<evidence type="ECO:0000256" key="14">
    <source>
        <dbReference type="SAM" id="Phobius"/>
    </source>
</evidence>
<dbReference type="InterPro" id="IPR017790">
    <property type="entry name" value="Penicillin-binding_protein_2"/>
</dbReference>
<evidence type="ECO:0000256" key="4">
    <source>
        <dbReference type="ARBA" id="ARBA00022519"/>
    </source>
</evidence>
<name>A0ABR6EW01_9SPHI</name>
<dbReference type="PANTHER" id="PTHR30627">
    <property type="entry name" value="PEPTIDOGLYCAN D,D-TRANSPEPTIDASE"/>
    <property type="match status" value="1"/>
</dbReference>
<evidence type="ECO:0000256" key="13">
    <source>
        <dbReference type="ARBA" id="ARBA00023316"/>
    </source>
</evidence>
<dbReference type="Pfam" id="PF00905">
    <property type="entry name" value="Transpeptidase"/>
    <property type="match status" value="1"/>
</dbReference>
<keyword evidence="12 14" id="KW-0472">Membrane</keyword>
<dbReference type="RefSeq" id="WP_182957038.1">
    <property type="nucleotide sequence ID" value="NZ_WNXC01000003.1"/>
</dbReference>